<dbReference type="InterPro" id="IPR027304">
    <property type="entry name" value="Trigger_fact/SurA_dom_sf"/>
</dbReference>
<accession>A0A6I6D2W3</accession>
<dbReference type="EMBL" id="CP046415">
    <property type="protein sequence ID" value="QGT77964.1"/>
    <property type="molecule type" value="Genomic_DNA"/>
</dbReference>
<evidence type="ECO:0000313" key="9">
    <source>
        <dbReference type="Proteomes" id="UP000427716"/>
    </source>
</evidence>
<dbReference type="Gene3D" id="3.10.50.40">
    <property type="match status" value="1"/>
</dbReference>
<dbReference type="PROSITE" id="PS50198">
    <property type="entry name" value="PPIC_PPIASE_2"/>
    <property type="match status" value="1"/>
</dbReference>
<evidence type="ECO:0000256" key="3">
    <source>
        <dbReference type="ARBA" id="ARBA00013194"/>
    </source>
</evidence>
<dbReference type="InterPro" id="IPR000297">
    <property type="entry name" value="PPIase_PpiC"/>
</dbReference>
<proteinExistence type="inferred from homology"/>
<dbReference type="RefSeq" id="WP_156228026.1">
    <property type="nucleotide sequence ID" value="NZ_CP046415.1"/>
</dbReference>
<comment type="catalytic activity">
    <reaction evidence="1">
        <text>[protein]-peptidylproline (omega=180) = [protein]-peptidylproline (omega=0)</text>
        <dbReference type="Rhea" id="RHEA:16237"/>
        <dbReference type="Rhea" id="RHEA-COMP:10747"/>
        <dbReference type="Rhea" id="RHEA-COMP:10748"/>
        <dbReference type="ChEBI" id="CHEBI:83833"/>
        <dbReference type="ChEBI" id="CHEBI:83834"/>
        <dbReference type="EC" id="5.2.1.8"/>
    </reaction>
</comment>
<dbReference type="SUPFAM" id="SSF54534">
    <property type="entry name" value="FKBP-like"/>
    <property type="match status" value="1"/>
</dbReference>
<feature type="compositionally biased region" description="Low complexity" evidence="6">
    <location>
        <begin position="315"/>
        <end position="338"/>
    </location>
</feature>
<dbReference type="PANTHER" id="PTHR47245:SF2">
    <property type="entry name" value="PEPTIDYL-PROLYL CIS-TRANS ISOMERASE HP_0175-RELATED"/>
    <property type="match status" value="1"/>
</dbReference>
<protein>
    <recommendedName>
        <fullName evidence="3">peptidylprolyl isomerase</fullName>
        <ecNumber evidence="3">5.2.1.8</ecNumber>
    </recommendedName>
</protein>
<sequence>MDSKLTADRLPHRRHRLAIALSAGLLLSAGAMTGCSEDRATNAEKTPLGQQASPGGAYATIEDGEVIARINGSPLYRENLEVVKENLGAEVPEERLVSRMVELRLLADRAREEGLDRDPQTQARIQNAIDNQLANAYLVNYMTEMEVSEADVEAAYDKEMEALGKETQYRAMHILVEDEQTARDLIAQLDDGADFGELAQEHSKDTGSGEAGGDLGWFSLDQMVEPFADAVGALEPGQRADEPVETRFGWHIVQLEETRPMPKPTLEQMRPELEDRARRDAINGMIAELRDSANVEILTSDVRSMVERDDDADTQTDSQASNQADNASGESAEAPAAEAGDESDMGSLPAEPLKAMP</sequence>
<dbReference type="Proteomes" id="UP000427716">
    <property type="component" value="Chromosome"/>
</dbReference>
<dbReference type="AlphaFoldDB" id="A0A6I6D2W3"/>
<keyword evidence="9" id="KW-1185">Reference proteome</keyword>
<dbReference type="InterPro" id="IPR050245">
    <property type="entry name" value="PrsA_foldase"/>
</dbReference>
<dbReference type="KEGG" id="ghl:GM160_03100"/>
<dbReference type="GO" id="GO:0003755">
    <property type="term" value="F:peptidyl-prolyl cis-trans isomerase activity"/>
    <property type="evidence" value="ECO:0007669"/>
    <property type="project" value="UniProtKB-KW"/>
</dbReference>
<dbReference type="Pfam" id="PF13616">
    <property type="entry name" value="Rotamase_3"/>
    <property type="match status" value="1"/>
</dbReference>
<dbReference type="InterPro" id="IPR046357">
    <property type="entry name" value="PPIase_dom_sf"/>
</dbReference>
<reference evidence="8 9" key="1">
    <citation type="submission" date="2019-11" db="EMBL/GenBank/DDBJ databases">
        <authorList>
            <person name="Zhang J."/>
            <person name="Sun C."/>
        </authorList>
    </citation>
    <scope>NUCLEOTIDE SEQUENCE [LARGE SCALE GENOMIC DNA]</scope>
    <source>
        <strain evidence="9">sp2</strain>
    </source>
</reference>
<dbReference type="PROSITE" id="PS01096">
    <property type="entry name" value="PPIC_PPIASE_1"/>
    <property type="match status" value="1"/>
</dbReference>
<evidence type="ECO:0000313" key="8">
    <source>
        <dbReference type="EMBL" id="QGT77964.1"/>
    </source>
</evidence>
<gene>
    <name evidence="8" type="ORF">GM160_03100</name>
</gene>
<dbReference type="SUPFAM" id="SSF109998">
    <property type="entry name" value="Triger factor/SurA peptide-binding domain-like"/>
    <property type="match status" value="1"/>
</dbReference>
<evidence type="ECO:0000256" key="4">
    <source>
        <dbReference type="ARBA" id="ARBA00023110"/>
    </source>
</evidence>
<dbReference type="PANTHER" id="PTHR47245">
    <property type="entry name" value="PEPTIDYLPROLYL ISOMERASE"/>
    <property type="match status" value="1"/>
</dbReference>
<evidence type="ECO:0000256" key="6">
    <source>
        <dbReference type="SAM" id="MobiDB-lite"/>
    </source>
</evidence>
<feature type="region of interest" description="Disordered" evidence="6">
    <location>
        <begin position="305"/>
        <end position="357"/>
    </location>
</feature>
<comment type="similarity">
    <text evidence="2">Belongs to the PpiC/parvulin rotamase family.</text>
</comment>
<organism evidence="8 9">
    <name type="scientific">Guyparkeria halophila</name>
    <dbReference type="NCBI Taxonomy" id="47960"/>
    <lineage>
        <taxon>Bacteria</taxon>
        <taxon>Pseudomonadati</taxon>
        <taxon>Pseudomonadota</taxon>
        <taxon>Gammaproteobacteria</taxon>
        <taxon>Chromatiales</taxon>
        <taxon>Thioalkalibacteraceae</taxon>
        <taxon>Guyparkeria</taxon>
    </lineage>
</organism>
<dbReference type="InterPro" id="IPR023058">
    <property type="entry name" value="PPIase_PpiC_CS"/>
</dbReference>
<evidence type="ECO:0000256" key="5">
    <source>
        <dbReference type="PROSITE-ProRule" id="PRU00278"/>
    </source>
</evidence>
<keyword evidence="4 5" id="KW-0697">Rotamase</keyword>
<evidence type="ECO:0000259" key="7">
    <source>
        <dbReference type="PROSITE" id="PS50198"/>
    </source>
</evidence>
<dbReference type="EC" id="5.2.1.8" evidence="3"/>
<dbReference type="PROSITE" id="PS51257">
    <property type="entry name" value="PROKAR_LIPOPROTEIN"/>
    <property type="match status" value="1"/>
</dbReference>
<feature type="domain" description="PpiC" evidence="7">
    <location>
        <begin position="166"/>
        <end position="257"/>
    </location>
</feature>
<evidence type="ECO:0000256" key="2">
    <source>
        <dbReference type="ARBA" id="ARBA00007656"/>
    </source>
</evidence>
<keyword evidence="5 8" id="KW-0413">Isomerase</keyword>
<name>A0A6I6D2W3_9GAMM</name>
<evidence type="ECO:0000256" key="1">
    <source>
        <dbReference type="ARBA" id="ARBA00000971"/>
    </source>
</evidence>